<feature type="domain" description="Peptidase C1A papain C-terminal" evidence="6">
    <location>
        <begin position="78"/>
        <end position="293"/>
    </location>
</feature>
<dbReference type="PROSITE" id="PS00639">
    <property type="entry name" value="THIOL_PROTEASE_HIS"/>
    <property type="match status" value="1"/>
</dbReference>
<dbReference type="Gene3D" id="3.90.70.10">
    <property type="entry name" value="Cysteine proteinases"/>
    <property type="match status" value="1"/>
</dbReference>
<dbReference type="Pfam" id="PF00112">
    <property type="entry name" value="Peptidase_C1"/>
    <property type="match status" value="1"/>
</dbReference>
<dbReference type="InterPro" id="IPR038765">
    <property type="entry name" value="Papain-like_cys_pep_sf"/>
</dbReference>
<reference evidence="7" key="1">
    <citation type="journal article" date="2013" name="Genetics">
        <title>The draft genome and transcriptome of Panagrellus redivivus are shaped by the harsh demands of a free-living lifestyle.</title>
        <authorList>
            <person name="Srinivasan J."/>
            <person name="Dillman A.R."/>
            <person name="Macchietto M.G."/>
            <person name="Heikkinen L."/>
            <person name="Lakso M."/>
            <person name="Fracchia K.M."/>
            <person name="Antoshechkin I."/>
            <person name="Mortazavi A."/>
            <person name="Wong G."/>
            <person name="Sternberg P.W."/>
        </authorList>
    </citation>
    <scope>NUCLEOTIDE SEQUENCE [LARGE SCALE GENOMIC DNA]</scope>
    <source>
        <strain evidence="7">MT8872</strain>
    </source>
</reference>
<evidence type="ECO:0000256" key="2">
    <source>
        <dbReference type="ARBA" id="ARBA00022670"/>
    </source>
</evidence>
<dbReference type="GO" id="GO:0006508">
    <property type="term" value="P:proteolysis"/>
    <property type="evidence" value="ECO:0007669"/>
    <property type="project" value="UniProtKB-KW"/>
</dbReference>
<evidence type="ECO:0000313" key="7">
    <source>
        <dbReference type="Proteomes" id="UP000492821"/>
    </source>
</evidence>
<dbReference type="PANTHER" id="PTHR12411">
    <property type="entry name" value="CYSTEINE PROTEASE FAMILY C1-RELATED"/>
    <property type="match status" value="1"/>
</dbReference>
<evidence type="ECO:0000313" key="8">
    <source>
        <dbReference type="WBParaSite" id="Pan_g1472.t1"/>
    </source>
</evidence>
<evidence type="ECO:0000259" key="6">
    <source>
        <dbReference type="SMART" id="SM00645"/>
    </source>
</evidence>
<evidence type="ECO:0000256" key="5">
    <source>
        <dbReference type="SAM" id="SignalP"/>
    </source>
</evidence>
<feature type="chain" id="PRO_5028938705" evidence="5">
    <location>
        <begin position="20"/>
        <end position="293"/>
    </location>
</feature>
<dbReference type="GO" id="GO:0008234">
    <property type="term" value="F:cysteine-type peptidase activity"/>
    <property type="evidence" value="ECO:0007669"/>
    <property type="project" value="UniProtKB-KW"/>
</dbReference>
<dbReference type="InterPro" id="IPR039417">
    <property type="entry name" value="Peptidase_C1A_papain-like"/>
</dbReference>
<dbReference type="SUPFAM" id="SSF54001">
    <property type="entry name" value="Cysteine proteinases"/>
    <property type="match status" value="1"/>
</dbReference>
<dbReference type="InterPro" id="IPR025660">
    <property type="entry name" value="Pept_his_AS"/>
</dbReference>
<feature type="signal peptide" evidence="5">
    <location>
        <begin position="1"/>
        <end position="19"/>
    </location>
</feature>
<proteinExistence type="inferred from homology"/>
<keyword evidence="5" id="KW-0732">Signal</keyword>
<dbReference type="InterPro" id="IPR000169">
    <property type="entry name" value="Pept_cys_AS"/>
</dbReference>
<dbReference type="Proteomes" id="UP000492821">
    <property type="component" value="Unassembled WGS sequence"/>
</dbReference>
<dbReference type="CDD" id="cd02248">
    <property type="entry name" value="Peptidase_C1A"/>
    <property type="match status" value="1"/>
</dbReference>
<organism evidence="7 8">
    <name type="scientific">Panagrellus redivivus</name>
    <name type="common">Microworm</name>
    <dbReference type="NCBI Taxonomy" id="6233"/>
    <lineage>
        <taxon>Eukaryota</taxon>
        <taxon>Metazoa</taxon>
        <taxon>Ecdysozoa</taxon>
        <taxon>Nematoda</taxon>
        <taxon>Chromadorea</taxon>
        <taxon>Rhabditida</taxon>
        <taxon>Tylenchina</taxon>
        <taxon>Panagrolaimomorpha</taxon>
        <taxon>Panagrolaimoidea</taxon>
        <taxon>Panagrolaimidae</taxon>
        <taxon>Panagrellus</taxon>
    </lineage>
</organism>
<evidence type="ECO:0000256" key="3">
    <source>
        <dbReference type="ARBA" id="ARBA00022801"/>
    </source>
</evidence>
<keyword evidence="3" id="KW-0378">Hydrolase</keyword>
<comment type="similarity">
    <text evidence="1">Belongs to the peptidase C1 family.</text>
</comment>
<sequence>MHTLFCIALIASVGCVVVALTDLVEEHNAKCPKGELSYSKMDVVSDIPKDQWPAFSPILIPDNFVEDDISKIVGNKVAPDSIDWREKGHVTHVKYQGTCGDCWIFASVAALEALYKRKSGKLEVFSEQNLRDCVPRCPCYGGSPPIAFDFVAIQQGGLLDPEKYYPRSETISKCKFDKPDADNTTVVSHIYFEGEDKLKEVVGTVGPVVVYISANRTKFIESHGEVVYDPDYKKSDPVDHGILVVGYGTDEEGGDYWLLKNSWGIHKGDKGYFRLARNRDGHLGIGTFCFLPV</sequence>
<dbReference type="SMART" id="SM00645">
    <property type="entry name" value="Pept_C1"/>
    <property type="match status" value="1"/>
</dbReference>
<evidence type="ECO:0000256" key="4">
    <source>
        <dbReference type="ARBA" id="ARBA00022807"/>
    </source>
</evidence>
<dbReference type="PROSITE" id="PS00139">
    <property type="entry name" value="THIOL_PROTEASE_CYS"/>
    <property type="match status" value="1"/>
</dbReference>
<dbReference type="AlphaFoldDB" id="A0A7E4UZK0"/>
<dbReference type="WBParaSite" id="Pan_g1472.t1">
    <property type="protein sequence ID" value="Pan_g1472.t1"/>
    <property type="gene ID" value="Pan_g1472"/>
</dbReference>
<dbReference type="InterPro" id="IPR013128">
    <property type="entry name" value="Peptidase_C1A"/>
</dbReference>
<reference evidence="8" key="2">
    <citation type="submission" date="2020-10" db="UniProtKB">
        <authorList>
            <consortium name="WormBaseParasite"/>
        </authorList>
    </citation>
    <scope>IDENTIFICATION</scope>
</reference>
<evidence type="ECO:0000256" key="1">
    <source>
        <dbReference type="ARBA" id="ARBA00008455"/>
    </source>
</evidence>
<dbReference type="PRINTS" id="PR00705">
    <property type="entry name" value="PAPAIN"/>
</dbReference>
<protein>
    <submittedName>
        <fullName evidence="8">Pept_C1 domain-containing protein</fullName>
    </submittedName>
</protein>
<keyword evidence="4" id="KW-0788">Thiol protease</keyword>
<accession>A0A7E4UZK0</accession>
<name>A0A7E4UZK0_PANRE</name>
<keyword evidence="7" id="KW-1185">Reference proteome</keyword>
<keyword evidence="2" id="KW-0645">Protease</keyword>
<dbReference type="InterPro" id="IPR000668">
    <property type="entry name" value="Peptidase_C1A_C"/>
</dbReference>